<dbReference type="EMBL" id="JDST02000077">
    <property type="protein sequence ID" value="KFB75698.1"/>
    <property type="molecule type" value="Genomic_DNA"/>
</dbReference>
<dbReference type="RefSeq" id="WP_034951467.1">
    <property type="nucleotide sequence ID" value="NZ_JDST02000077.1"/>
</dbReference>
<dbReference type="GO" id="GO:0009307">
    <property type="term" value="P:DNA restriction-modification system"/>
    <property type="evidence" value="ECO:0007669"/>
    <property type="project" value="UniProtKB-KW"/>
</dbReference>
<sequence length="399" mass="43546">MSEVELREVAQVVSGQHLLDGQHNTSGKGIGYLTGPSDFGLDKPVISRWTETPKAICEPGDVLVTVKGAGVGKVNFAPDTKAAIGRQIMAVRSDSTRLDSNYLAAFLQAQLSYFQERAVGATVPGLSRGDLEEIVLPFPPLSEQRQIAARLKAQLAEVEIARQAAQVQVQEADVLRAAVYREAFCHVVPVTVPPQFEDAPDGWRWRKLTDIARLESGHTPSRQRPEWWGGDVSWISLTEIRALDGQWVQSTQLRTNDLGIANSSARILPCGTVCFSRTASVGFVTLMAAPMATSQDFANWVCGDELEPEFLMHALIRSRTELRDLATGATHKTIYMPTLEAFQLCAPGITDQRRIVSRLKSQLAETDTIAQAAAAQLAEIECLPSRLLAQAFNNGEATP</sequence>
<reference evidence="6" key="1">
    <citation type="submission" date="2014-02" db="EMBL/GenBank/DDBJ databases">
        <title>Expanding our view of genomic diversity in Candidatus Accumulibacter clades.</title>
        <authorList>
            <person name="Skennerton C.T."/>
            <person name="Barr J.J."/>
            <person name="Slater F.R."/>
            <person name="Bond P.L."/>
            <person name="Tyson G.W."/>
        </authorList>
    </citation>
    <scope>NUCLEOTIDE SEQUENCE [LARGE SCALE GENOMIC DNA]</scope>
</reference>
<comment type="caution">
    <text evidence="6">The sequence shown here is derived from an EMBL/GenBank/DDBJ whole genome shotgun (WGS) entry which is preliminary data.</text>
</comment>
<feature type="coiled-coil region" evidence="4">
    <location>
        <begin position="141"/>
        <end position="168"/>
    </location>
</feature>
<name>A0A080M385_9PROT</name>
<feature type="domain" description="Type I restriction modification DNA specificity" evidence="5">
    <location>
        <begin position="200"/>
        <end position="371"/>
    </location>
</feature>
<dbReference type="SUPFAM" id="SSF116734">
    <property type="entry name" value="DNA methylase specificity domain"/>
    <property type="match status" value="2"/>
</dbReference>
<keyword evidence="2" id="KW-0680">Restriction system</keyword>
<dbReference type="STRING" id="1453999.AW06_003239"/>
<dbReference type="GO" id="GO:0003677">
    <property type="term" value="F:DNA binding"/>
    <property type="evidence" value="ECO:0007669"/>
    <property type="project" value="UniProtKB-KW"/>
</dbReference>
<keyword evidence="4" id="KW-0175">Coiled coil</keyword>
<feature type="domain" description="Type I restriction modification DNA specificity" evidence="5">
    <location>
        <begin position="3"/>
        <end position="162"/>
    </location>
</feature>
<keyword evidence="7" id="KW-1185">Reference proteome</keyword>
<dbReference type="AlphaFoldDB" id="A0A080M385"/>
<dbReference type="CDD" id="cd17248">
    <property type="entry name" value="RMtype1_S_AmiI-TRD2-CR2_like"/>
    <property type="match status" value="1"/>
</dbReference>
<evidence type="ECO:0000256" key="1">
    <source>
        <dbReference type="ARBA" id="ARBA00010923"/>
    </source>
</evidence>
<evidence type="ECO:0000259" key="5">
    <source>
        <dbReference type="Pfam" id="PF01420"/>
    </source>
</evidence>
<protein>
    <submittedName>
        <fullName evidence="6">EcoKI restriction-modification system protein HsdS</fullName>
    </submittedName>
</protein>
<evidence type="ECO:0000313" key="7">
    <source>
        <dbReference type="Proteomes" id="UP000021315"/>
    </source>
</evidence>
<dbReference type="InterPro" id="IPR000055">
    <property type="entry name" value="Restrct_endonuc_typeI_TRD"/>
</dbReference>
<dbReference type="Proteomes" id="UP000021315">
    <property type="component" value="Unassembled WGS sequence"/>
</dbReference>
<dbReference type="Pfam" id="PF01420">
    <property type="entry name" value="Methylase_S"/>
    <property type="match status" value="2"/>
</dbReference>
<evidence type="ECO:0000256" key="4">
    <source>
        <dbReference type="SAM" id="Coils"/>
    </source>
</evidence>
<evidence type="ECO:0000313" key="6">
    <source>
        <dbReference type="EMBL" id="KFB75698.1"/>
    </source>
</evidence>
<comment type="similarity">
    <text evidence="1">Belongs to the type-I restriction system S methylase family.</text>
</comment>
<dbReference type="PANTHER" id="PTHR30408">
    <property type="entry name" value="TYPE-1 RESTRICTION ENZYME ECOKI SPECIFICITY PROTEIN"/>
    <property type="match status" value="1"/>
</dbReference>
<evidence type="ECO:0000256" key="3">
    <source>
        <dbReference type="ARBA" id="ARBA00023125"/>
    </source>
</evidence>
<organism evidence="6 7">
    <name type="scientific">Candidatus Accumulibacter cognatus</name>
    <dbReference type="NCBI Taxonomy" id="2954383"/>
    <lineage>
        <taxon>Bacteria</taxon>
        <taxon>Pseudomonadati</taxon>
        <taxon>Pseudomonadota</taxon>
        <taxon>Betaproteobacteria</taxon>
        <taxon>Candidatus Accumulibacter</taxon>
    </lineage>
</organism>
<dbReference type="Gene3D" id="3.90.220.20">
    <property type="entry name" value="DNA methylase specificity domains"/>
    <property type="match status" value="2"/>
</dbReference>
<dbReference type="InterPro" id="IPR044946">
    <property type="entry name" value="Restrct_endonuc_typeI_TRD_sf"/>
</dbReference>
<dbReference type="InterPro" id="IPR052021">
    <property type="entry name" value="Type-I_RS_S_subunit"/>
</dbReference>
<keyword evidence="3" id="KW-0238">DNA-binding</keyword>
<evidence type="ECO:0000256" key="2">
    <source>
        <dbReference type="ARBA" id="ARBA00022747"/>
    </source>
</evidence>
<proteinExistence type="inferred from homology"/>
<gene>
    <name evidence="6" type="ORF">AW06_003239</name>
</gene>
<accession>A0A080M385</accession>
<dbReference type="CDD" id="cd17496">
    <property type="entry name" value="RMtype1_S_BliBORF2384P-TRD1-CR1_like"/>
    <property type="match status" value="1"/>
</dbReference>
<dbReference type="PANTHER" id="PTHR30408:SF12">
    <property type="entry name" value="TYPE I RESTRICTION ENZYME MJAVIII SPECIFICITY SUBUNIT"/>
    <property type="match status" value="1"/>
</dbReference>